<proteinExistence type="predicted"/>
<accession>A0ACB5R928</accession>
<organism evidence="1 2">
    <name type="scientific">Inconstantimicrobium mannanitabidum</name>
    <dbReference type="NCBI Taxonomy" id="1604901"/>
    <lineage>
        <taxon>Bacteria</taxon>
        <taxon>Bacillati</taxon>
        <taxon>Bacillota</taxon>
        <taxon>Clostridia</taxon>
        <taxon>Eubacteriales</taxon>
        <taxon>Clostridiaceae</taxon>
        <taxon>Inconstantimicrobium</taxon>
    </lineage>
</organism>
<evidence type="ECO:0000313" key="2">
    <source>
        <dbReference type="Proteomes" id="UP001058074"/>
    </source>
</evidence>
<dbReference type="EMBL" id="BROD01000001">
    <property type="protein sequence ID" value="GKX65379.1"/>
    <property type="molecule type" value="Genomic_DNA"/>
</dbReference>
<gene>
    <name evidence="1" type="primary">crcB1</name>
    <name evidence="1" type="ORF">rsdtw13_06370</name>
</gene>
<evidence type="ECO:0000313" key="1">
    <source>
        <dbReference type="EMBL" id="GKX65379.1"/>
    </source>
</evidence>
<keyword evidence="2" id="KW-1185">Reference proteome</keyword>
<protein>
    <submittedName>
        <fullName evidence="1">Fluoride ion transporter CrcB 1</fullName>
    </submittedName>
</protein>
<name>A0ACB5R928_9CLOT</name>
<reference evidence="1" key="1">
    <citation type="journal article" date="2025" name="Int. J. Syst. Evol. Microbiol.">
        <title>Inconstantimicrobium mannanitabidum sp. nov., a novel member of the family Clostridiaceae isolated from anoxic soil under the treatment of reductive soil disinfestation.</title>
        <authorList>
            <person name="Ueki A."/>
            <person name="Tonouchi A."/>
            <person name="Honma S."/>
            <person name="Kaku N."/>
            <person name="Ueki K."/>
        </authorList>
    </citation>
    <scope>NUCLEOTIDE SEQUENCE</scope>
    <source>
        <strain evidence="1">TW13</strain>
    </source>
</reference>
<sequence length="136" mass="15100">MKKYIFISIGGALGAISRYLIKNIEITNNNFPINTLIINITGSFLLAFILTIAFKYWNFNSNIRLGIATGFLGAYTTFSTMCKETSNLFIKNMYSIALCYISLSIILGLLFAYLGSILAHKIGAKLVHLNSIAKEE</sequence>
<dbReference type="Proteomes" id="UP001058074">
    <property type="component" value="Unassembled WGS sequence"/>
</dbReference>
<comment type="caution">
    <text evidence="1">The sequence shown here is derived from an EMBL/GenBank/DDBJ whole genome shotgun (WGS) entry which is preliminary data.</text>
</comment>